<feature type="domain" description="DUF7903" evidence="4">
    <location>
        <begin position="106"/>
        <end position="443"/>
    </location>
</feature>
<evidence type="ECO:0000259" key="3">
    <source>
        <dbReference type="Pfam" id="PF19055"/>
    </source>
</evidence>
<dbReference type="InterPro" id="IPR043926">
    <property type="entry name" value="ABCG_dom"/>
</dbReference>
<accession>A0ABU6RE87</accession>
<organism evidence="5 6">
    <name type="scientific">Stylosanthes scabra</name>
    <dbReference type="NCBI Taxonomy" id="79078"/>
    <lineage>
        <taxon>Eukaryota</taxon>
        <taxon>Viridiplantae</taxon>
        <taxon>Streptophyta</taxon>
        <taxon>Embryophyta</taxon>
        <taxon>Tracheophyta</taxon>
        <taxon>Spermatophyta</taxon>
        <taxon>Magnoliopsida</taxon>
        <taxon>eudicotyledons</taxon>
        <taxon>Gunneridae</taxon>
        <taxon>Pentapetalae</taxon>
        <taxon>rosids</taxon>
        <taxon>fabids</taxon>
        <taxon>Fabales</taxon>
        <taxon>Fabaceae</taxon>
        <taxon>Papilionoideae</taxon>
        <taxon>50 kb inversion clade</taxon>
        <taxon>dalbergioids sensu lato</taxon>
        <taxon>Dalbergieae</taxon>
        <taxon>Pterocarpus clade</taxon>
        <taxon>Stylosanthes</taxon>
    </lineage>
</organism>
<evidence type="ECO:0000256" key="2">
    <source>
        <dbReference type="ARBA" id="ARBA00023136"/>
    </source>
</evidence>
<keyword evidence="6" id="KW-1185">Reference proteome</keyword>
<proteinExistence type="predicted"/>
<keyword evidence="2" id="KW-0472">Membrane</keyword>
<dbReference type="Proteomes" id="UP001341840">
    <property type="component" value="Unassembled WGS sequence"/>
</dbReference>
<dbReference type="PANTHER" id="PTHR35481">
    <property type="entry name" value="DNA-DIRECTED RNA POLYMERASE SUBUNIT ALPHA"/>
    <property type="match status" value="1"/>
</dbReference>
<dbReference type="Pfam" id="PF19055">
    <property type="entry name" value="ABC2_membrane_7"/>
    <property type="match status" value="1"/>
</dbReference>
<name>A0ABU6RE87_9FABA</name>
<dbReference type="Pfam" id="PF25475">
    <property type="entry name" value="DUF7903"/>
    <property type="match status" value="1"/>
</dbReference>
<comment type="caution">
    <text evidence="5">The sequence shown here is derived from an EMBL/GenBank/DDBJ whole genome shotgun (WGS) entry which is preliminary data.</text>
</comment>
<evidence type="ECO:0000256" key="1">
    <source>
        <dbReference type="ARBA" id="ARBA00022448"/>
    </source>
</evidence>
<gene>
    <name evidence="5" type="ORF">PIB30_036728</name>
</gene>
<keyword evidence="1" id="KW-0813">Transport</keyword>
<evidence type="ECO:0000313" key="6">
    <source>
        <dbReference type="Proteomes" id="UP001341840"/>
    </source>
</evidence>
<sequence length="458" mass="51495">MASKQGVEVRKRSVIEIAFKDITLTLKGKNKHILSYTLFRMFDDIVFLAKGGLTAYHGHVKNVEEYFAEETSVVFIVLTPSPELPPAPRPRQFRQSPRMNASTSSIAKIIYSDKAVSNWFVVASSHDLDYHGGDHGDGDNNLLLHPSLQLRPVSLQPFECNFGQKPLILVESNQPQPQEMMHATRSPWEIIAAKSIEDLLSSFEILRTEMNTQNPKSEQVKPSMVARFGKILFRGGTFTQEARPILRQFRRSFYAAVPASYMEKMTGSLPLELGLEPDHTEKELYHVKLSDTNRPGATLSCKCSIIKEKNKLKLYKIELSPLRNMVTDVSCPTKNLDLRLMLCPKRILVAPNDDEIQCIQKLIDSAVLDEKVKGGLRWSLGKASSGDRFSVVGVWYTITKAYASPSLRLKARHADRFDFLTSTGESSTEVFLKLKGIVAALQVFEIIFMGKWGENAVT</sequence>
<feature type="domain" description="ABC transporter family G" evidence="3">
    <location>
        <begin position="32"/>
        <end position="69"/>
    </location>
</feature>
<protein>
    <submittedName>
        <fullName evidence="5">Uncharacterized protein</fullName>
    </submittedName>
</protein>
<reference evidence="5 6" key="1">
    <citation type="journal article" date="2023" name="Plants (Basel)">
        <title>Bridging the Gap: Combining Genomics and Transcriptomics Approaches to Understand Stylosanthes scabra, an Orphan Legume from the Brazilian Caatinga.</title>
        <authorList>
            <person name="Ferreira-Neto J.R.C."/>
            <person name="da Silva M.D."/>
            <person name="Binneck E."/>
            <person name="de Melo N.F."/>
            <person name="da Silva R.H."/>
            <person name="de Melo A.L.T.M."/>
            <person name="Pandolfi V."/>
            <person name="Bustamante F.O."/>
            <person name="Brasileiro-Vidal A.C."/>
            <person name="Benko-Iseppon A.M."/>
        </authorList>
    </citation>
    <scope>NUCLEOTIDE SEQUENCE [LARGE SCALE GENOMIC DNA]</scope>
    <source>
        <tissue evidence="5">Leaves</tissue>
    </source>
</reference>
<dbReference type="EMBL" id="JASCZI010030389">
    <property type="protein sequence ID" value="MED6122108.1"/>
    <property type="molecule type" value="Genomic_DNA"/>
</dbReference>
<evidence type="ECO:0000259" key="4">
    <source>
        <dbReference type="Pfam" id="PF25475"/>
    </source>
</evidence>
<dbReference type="PANTHER" id="PTHR35481:SF1">
    <property type="entry name" value="DNA-DIRECTED RNA POLYMERASE SUBUNIT ALPHA"/>
    <property type="match status" value="1"/>
</dbReference>
<evidence type="ECO:0000313" key="5">
    <source>
        <dbReference type="EMBL" id="MED6122108.1"/>
    </source>
</evidence>
<dbReference type="InterPro" id="IPR057225">
    <property type="entry name" value="DUF7903"/>
</dbReference>